<dbReference type="Proteomes" id="UP000320333">
    <property type="component" value="Unassembled WGS sequence"/>
</dbReference>
<evidence type="ECO:0000256" key="8">
    <source>
        <dbReference type="ARBA" id="ARBA00047599"/>
    </source>
</evidence>
<evidence type="ECO:0000256" key="5">
    <source>
        <dbReference type="ARBA" id="ARBA00022946"/>
    </source>
</evidence>
<evidence type="ECO:0000256" key="3">
    <source>
        <dbReference type="ARBA" id="ARBA00022630"/>
    </source>
</evidence>
<sequence length="520" mass="58091">MLLSRLAKGPHQQHPRLSLSRLASTATTHPSAHAPKPPRFKWTKRILKGGAVVGLGVVAWTIYDLRHPMPQFEWDPSKKTIAILGTGWGSVSMLKDLDTENYNVVLVSPRAYFLFTPLLPSCTVGTIELRSIMQPIRFLTRFKKREILFIEGNCTHVDPENQIITVQDSSQIVGDVSVTDIKYDYLVVGVGAENATFGIPGVKEHASFLKEAWDARRIRTQLLDCLESAAFPNQTESEKERLLHMVVVGGGPTGVEYAAELHDFLHDDITTWYPEIAGKFKITLVEATPHVLGMFPPDLIAYTEKTFAENKVDIRNNTAVKEVRQKDIVVLNRETQALETIPYGLLVWATGNAPRPLVADLIAQLPKDLQNQRRGLVTDDWLVVKGSPRGSIFALGDCSATKWAPTAQVASRQGAYLANMFGHLANMKREQAQFEQQGKTSLDVVQTLPPFVYTHMGSLAYVGGEKAIADLPGNIHIGGMLTFYFWRSAYLSNLFTLRNRTLVAFDWMKCKMFGRDISRE</sequence>
<dbReference type="GO" id="GO:0050136">
    <property type="term" value="F:NADH dehydrogenase (quinone) (non-electrogenic) activity"/>
    <property type="evidence" value="ECO:0007669"/>
    <property type="project" value="UniProtKB-EC"/>
</dbReference>
<dbReference type="InterPro" id="IPR036188">
    <property type="entry name" value="FAD/NAD-bd_sf"/>
</dbReference>
<comment type="caution">
    <text evidence="12">The sequence shown here is derived from an EMBL/GenBank/DDBJ whole genome shotgun (WGS) entry which is preliminary data.</text>
</comment>
<accession>A0A507FBF6</accession>
<dbReference type="AlphaFoldDB" id="A0A507FBF6"/>
<evidence type="ECO:0000256" key="1">
    <source>
        <dbReference type="ARBA" id="ARBA00005272"/>
    </source>
</evidence>
<dbReference type="GO" id="GO:0005739">
    <property type="term" value="C:mitochondrion"/>
    <property type="evidence" value="ECO:0007669"/>
    <property type="project" value="UniProtKB-ARBA"/>
</dbReference>
<evidence type="ECO:0000256" key="6">
    <source>
        <dbReference type="ARBA" id="ARBA00023002"/>
    </source>
</evidence>
<protein>
    <recommendedName>
        <fullName evidence="2">NADH:ubiquinone reductase (non-electrogenic)</fullName>
        <ecNumber evidence="2">1.6.5.9</ecNumber>
    </recommendedName>
</protein>
<keyword evidence="6" id="KW-0560">Oxidoreductase</keyword>
<evidence type="ECO:0000256" key="7">
    <source>
        <dbReference type="ARBA" id="ARBA00023027"/>
    </source>
</evidence>
<comment type="catalytic activity">
    <reaction evidence="9">
        <text>a ubiquinone + NADH + H(+) = a ubiquinol + NAD(+)</text>
        <dbReference type="Rhea" id="RHEA:23152"/>
        <dbReference type="Rhea" id="RHEA-COMP:9565"/>
        <dbReference type="Rhea" id="RHEA-COMP:9566"/>
        <dbReference type="ChEBI" id="CHEBI:15378"/>
        <dbReference type="ChEBI" id="CHEBI:16389"/>
        <dbReference type="ChEBI" id="CHEBI:17976"/>
        <dbReference type="ChEBI" id="CHEBI:57540"/>
        <dbReference type="ChEBI" id="CHEBI:57945"/>
    </reaction>
</comment>
<dbReference type="InterPro" id="IPR045024">
    <property type="entry name" value="NDH-2"/>
</dbReference>
<reference evidence="12 13" key="1">
    <citation type="journal article" date="2019" name="Sci. Rep.">
        <title>Comparative genomics of chytrid fungi reveal insights into the obligate biotrophic and pathogenic lifestyle of Synchytrium endobioticum.</title>
        <authorList>
            <person name="van de Vossenberg B.T.L.H."/>
            <person name="Warris S."/>
            <person name="Nguyen H.D.T."/>
            <person name="van Gent-Pelzer M.P.E."/>
            <person name="Joly D.L."/>
            <person name="van de Geest H.C."/>
            <person name="Bonants P.J.M."/>
            <person name="Smith D.S."/>
            <person name="Levesque C.A."/>
            <person name="van der Lee T.A.J."/>
        </authorList>
    </citation>
    <scope>NUCLEOTIDE SEQUENCE [LARGE SCALE GENOMIC DNA]</scope>
    <source>
        <strain evidence="12 13">CBS 675.73</strain>
    </source>
</reference>
<comment type="catalytic activity">
    <reaction evidence="8">
        <text>a quinone + NADH + H(+) = a quinol + NAD(+)</text>
        <dbReference type="Rhea" id="RHEA:46160"/>
        <dbReference type="ChEBI" id="CHEBI:15378"/>
        <dbReference type="ChEBI" id="CHEBI:24646"/>
        <dbReference type="ChEBI" id="CHEBI:57540"/>
        <dbReference type="ChEBI" id="CHEBI:57945"/>
        <dbReference type="ChEBI" id="CHEBI:132124"/>
        <dbReference type="EC" id="1.6.5.9"/>
    </reaction>
</comment>
<proteinExistence type="inferred from homology"/>
<feature type="domain" description="External alternative NADH-ubiquinone oxidoreductase-like C-terminal" evidence="11">
    <location>
        <begin position="455"/>
        <end position="516"/>
    </location>
</feature>
<dbReference type="Gene3D" id="3.50.50.100">
    <property type="match status" value="1"/>
</dbReference>
<keyword evidence="13" id="KW-1185">Reference proteome</keyword>
<dbReference type="PANTHER" id="PTHR43706">
    <property type="entry name" value="NADH DEHYDROGENASE"/>
    <property type="match status" value="1"/>
</dbReference>
<keyword evidence="7" id="KW-0520">NAD</keyword>
<dbReference type="InterPro" id="IPR023753">
    <property type="entry name" value="FAD/NAD-binding_dom"/>
</dbReference>
<evidence type="ECO:0000313" key="13">
    <source>
        <dbReference type="Proteomes" id="UP000320333"/>
    </source>
</evidence>
<organism evidence="12 13">
    <name type="scientific">Chytriomyces confervae</name>
    <dbReference type="NCBI Taxonomy" id="246404"/>
    <lineage>
        <taxon>Eukaryota</taxon>
        <taxon>Fungi</taxon>
        <taxon>Fungi incertae sedis</taxon>
        <taxon>Chytridiomycota</taxon>
        <taxon>Chytridiomycota incertae sedis</taxon>
        <taxon>Chytridiomycetes</taxon>
        <taxon>Chytridiales</taxon>
        <taxon>Chytriomycetaceae</taxon>
        <taxon>Chytriomyces</taxon>
    </lineage>
</organism>
<comment type="similarity">
    <text evidence="1">Belongs to the NADH dehydrogenase family.</text>
</comment>
<keyword evidence="5" id="KW-0809">Transit peptide</keyword>
<dbReference type="SUPFAM" id="SSF51905">
    <property type="entry name" value="FAD/NAD(P)-binding domain"/>
    <property type="match status" value="1"/>
</dbReference>
<dbReference type="Pfam" id="PF22366">
    <property type="entry name" value="NDH2_C"/>
    <property type="match status" value="1"/>
</dbReference>
<dbReference type="EMBL" id="QEAP01000171">
    <property type="protein sequence ID" value="TPX73681.1"/>
    <property type="molecule type" value="Genomic_DNA"/>
</dbReference>
<name>A0A507FBF6_9FUNG</name>
<dbReference type="PANTHER" id="PTHR43706:SF47">
    <property type="entry name" value="EXTERNAL NADH-UBIQUINONE OXIDOREDUCTASE 1, MITOCHONDRIAL-RELATED"/>
    <property type="match status" value="1"/>
</dbReference>
<keyword evidence="4" id="KW-0274">FAD</keyword>
<dbReference type="STRING" id="246404.A0A507FBF6"/>
<dbReference type="InterPro" id="IPR054585">
    <property type="entry name" value="NDH2-like_C"/>
</dbReference>
<evidence type="ECO:0000313" key="12">
    <source>
        <dbReference type="EMBL" id="TPX73681.1"/>
    </source>
</evidence>
<dbReference type="OrthoDB" id="3244603at2759"/>
<feature type="domain" description="FAD/NAD(P)-binding" evidence="10">
    <location>
        <begin position="80"/>
        <end position="414"/>
    </location>
</feature>
<evidence type="ECO:0000256" key="4">
    <source>
        <dbReference type="ARBA" id="ARBA00022827"/>
    </source>
</evidence>
<evidence type="ECO:0000259" key="10">
    <source>
        <dbReference type="Pfam" id="PF07992"/>
    </source>
</evidence>
<gene>
    <name evidence="12" type="ORF">CcCBS67573_g05048</name>
</gene>
<dbReference type="Pfam" id="PF07992">
    <property type="entry name" value="Pyr_redox_2"/>
    <property type="match status" value="1"/>
</dbReference>
<evidence type="ECO:0000256" key="2">
    <source>
        <dbReference type="ARBA" id="ARBA00012637"/>
    </source>
</evidence>
<evidence type="ECO:0000256" key="9">
    <source>
        <dbReference type="ARBA" id="ARBA00049010"/>
    </source>
</evidence>
<dbReference type="EC" id="1.6.5.9" evidence="2"/>
<evidence type="ECO:0000259" key="11">
    <source>
        <dbReference type="Pfam" id="PF22366"/>
    </source>
</evidence>
<keyword evidence="3" id="KW-0285">Flavoprotein</keyword>